<accession>A0AAP0PKI5</accession>
<dbReference type="EMBL" id="JBBNAE010000002">
    <property type="protein sequence ID" value="KAK9144850.1"/>
    <property type="molecule type" value="Genomic_DNA"/>
</dbReference>
<protein>
    <submittedName>
        <fullName evidence="1">Uncharacterized protein</fullName>
    </submittedName>
</protein>
<dbReference type="Proteomes" id="UP001417504">
    <property type="component" value="Unassembled WGS sequence"/>
</dbReference>
<evidence type="ECO:0000313" key="2">
    <source>
        <dbReference type="Proteomes" id="UP001417504"/>
    </source>
</evidence>
<evidence type="ECO:0000313" key="1">
    <source>
        <dbReference type="EMBL" id="KAK9144850.1"/>
    </source>
</evidence>
<keyword evidence="2" id="KW-1185">Reference proteome</keyword>
<proteinExistence type="predicted"/>
<dbReference type="AlphaFoldDB" id="A0AAP0PKI5"/>
<reference evidence="1 2" key="1">
    <citation type="submission" date="2024-01" db="EMBL/GenBank/DDBJ databases">
        <title>Genome assemblies of Stephania.</title>
        <authorList>
            <person name="Yang L."/>
        </authorList>
    </citation>
    <scope>NUCLEOTIDE SEQUENCE [LARGE SCALE GENOMIC DNA]</scope>
    <source>
        <strain evidence="1">QJT</strain>
        <tissue evidence="1">Leaf</tissue>
    </source>
</reference>
<name>A0AAP0PKI5_9MAGN</name>
<sequence length="57" mass="6281">MELKFGRTRLFLGLKFGAALTCSHVRYLQSLRPSSARFDFSISRLLSTSSAGFAALP</sequence>
<gene>
    <name evidence="1" type="ORF">Sjap_004753</name>
</gene>
<comment type="caution">
    <text evidence="1">The sequence shown here is derived from an EMBL/GenBank/DDBJ whole genome shotgun (WGS) entry which is preliminary data.</text>
</comment>
<organism evidence="1 2">
    <name type="scientific">Stephania japonica</name>
    <dbReference type="NCBI Taxonomy" id="461633"/>
    <lineage>
        <taxon>Eukaryota</taxon>
        <taxon>Viridiplantae</taxon>
        <taxon>Streptophyta</taxon>
        <taxon>Embryophyta</taxon>
        <taxon>Tracheophyta</taxon>
        <taxon>Spermatophyta</taxon>
        <taxon>Magnoliopsida</taxon>
        <taxon>Ranunculales</taxon>
        <taxon>Menispermaceae</taxon>
        <taxon>Menispermoideae</taxon>
        <taxon>Cissampelideae</taxon>
        <taxon>Stephania</taxon>
    </lineage>
</organism>